<dbReference type="Gene3D" id="1.25.40.20">
    <property type="entry name" value="Ankyrin repeat-containing domain"/>
    <property type="match status" value="2"/>
</dbReference>
<organism evidence="4 5">
    <name type="scientific">Hyaloscypha variabilis (strain UAMH 11265 / GT02V1 / F)</name>
    <name type="common">Meliniomyces variabilis</name>
    <dbReference type="NCBI Taxonomy" id="1149755"/>
    <lineage>
        <taxon>Eukaryota</taxon>
        <taxon>Fungi</taxon>
        <taxon>Dikarya</taxon>
        <taxon>Ascomycota</taxon>
        <taxon>Pezizomycotina</taxon>
        <taxon>Leotiomycetes</taxon>
        <taxon>Helotiales</taxon>
        <taxon>Hyaloscyphaceae</taxon>
        <taxon>Hyaloscypha</taxon>
        <taxon>Hyaloscypha variabilis</taxon>
    </lineage>
</organism>
<feature type="repeat" description="ANK" evidence="3">
    <location>
        <begin position="1"/>
        <end position="33"/>
    </location>
</feature>
<gene>
    <name evidence="4" type="ORF">L207DRAFT_384659</name>
</gene>
<proteinExistence type="predicted"/>
<dbReference type="InterPro" id="IPR036770">
    <property type="entry name" value="Ankyrin_rpt-contain_sf"/>
</dbReference>
<keyword evidence="1" id="KW-0677">Repeat</keyword>
<dbReference type="PANTHER" id="PTHR24171">
    <property type="entry name" value="ANKYRIN REPEAT DOMAIN-CONTAINING PROTEIN 39-RELATED"/>
    <property type="match status" value="1"/>
</dbReference>
<dbReference type="PROSITE" id="PS50088">
    <property type="entry name" value="ANK_REPEAT"/>
    <property type="match status" value="2"/>
</dbReference>
<dbReference type="PROSITE" id="PS50297">
    <property type="entry name" value="ANK_REP_REGION"/>
    <property type="match status" value="2"/>
</dbReference>
<evidence type="ECO:0000313" key="4">
    <source>
        <dbReference type="EMBL" id="PMD41336.1"/>
    </source>
</evidence>
<dbReference type="EMBL" id="KZ613944">
    <property type="protein sequence ID" value="PMD41336.1"/>
    <property type="molecule type" value="Genomic_DNA"/>
</dbReference>
<keyword evidence="5" id="KW-1185">Reference proteome</keyword>
<dbReference type="InterPro" id="IPR002110">
    <property type="entry name" value="Ankyrin_rpt"/>
</dbReference>
<accession>A0A2J6RS36</accession>
<feature type="non-terminal residue" evidence="4">
    <location>
        <position position="63"/>
    </location>
</feature>
<feature type="non-terminal residue" evidence="4">
    <location>
        <position position="1"/>
    </location>
</feature>
<evidence type="ECO:0000256" key="1">
    <source>
        <dbReference type="ARBA" id="ARBA00022737"/>
    </source>
</evidence>
<dbReference type="SMART" id="SM00248">
    <property type="entry name" value="ANK"/>
    <property type="match status" value="2"/>
</dbReference>
<dbReference type="AlphaFoldDB" id="A0A2J6RS36"/>
<name>A0A2J6RS36_HYAVF</name>
<dbReference type="OrthoDB" id="20872at2759"/>
<reference evidence="4 5" key="1">
    <citation type="submission" date="2016-04" db="EMBL/GenBank/DDBJ databases">
        <title>A degradative enzymes factory behind the ericoid mycorrhizal symbiosis.</title>
        <authorList>
            <consortium name="DOE Joint Genome Institute"/>
            <person name="Martino E."/>
            <person name="Morin E."/>
            <person name="Grelet G."/>
            <person name="Kuo A."/>
            <person name="Kohler A."/>
            <person name="Daghino S."/>
            <person name="Barry K."/>
            <person name="Choi C."/>
            <person name="Cichocki N."/>
            <person name="Clum A."/>
            <person name="Copeland A."/>
            <person name="Hainaut M."/>
            <person name="Haridas S."/>
            <person name="Labutti K."/>
            <person name="Lindquist E."/>
            <person name="Lipzen A."/>
            <person name="Khouja H.-R."/>
            <person name="Murat C."/>
            <person name="Ohm R."/>
            <person name="Olson A."/>
            <person name="Spatafora J."/>
            <person name="Veneault-Fourrey C."/>
            <person name="Henrissat B."/>
            <person name="Grigoriev I."/>
            <person name="Martin F."/>
            <person name="Perotto S."/>
        </authorList>
    </citation>
    <scope>NUCLEOTIDE SEQUENCE [LARGE SCALE GENOMIC DNA]</scope>
    <source>
        <strain evidence="4 5">F</strain>
    </source>
</reference>
<dbReference type="Proteomes" id="UP000235786">
    <property type="component" value="Unassembled WGS sequence"/>
</dbReference>
<evidence type="ECO:0000313" key="5">
    <source>
        <dbReference type="Proteomes" id="UP000235786"/>
    </source>
</evidence>
<protein>
    <submittedName>
        <fullName evidence="4">Ankyrin</fullName>
    </submittedName>
</protein>
<feature type="repeat" description="ANK" evidence="3">
    <location>
        <begin position="34"/>
        <end position="63"/>
    </location>
</feature>
<sequence>YQQTALHNAADQGGVTMIQLLLDHGADVHARNQIGETALHFAARKGDLKAIAMLLDRGADIDA</sequence>
<dbReference type="SUPFAM" id="SSF48403">
    <property type="entry name" value="Ankyrin repeat"/>
    <property type="match status" value="1"/>
</dbReference>
<evidence type="ECO:0000256" key="2">
    <source>
        <dbReference type="ARBA" id="ARBA00023043"/>
    </source>
</evidence>
<evidence type="ECO:0000256" key="3">
    <source>
        <dbReference type="PROSITE-ProRule" id="PRU00023"/>
    </source>
</evidence>
<dbReference type="Pfam" id="PF12796">
    <property type="entry name" value="Ank_2"/>
    <property type="match status" value="1"/>
</dbReference>
<keyword evidence="2 3" id="KW-0040">ANK repeat</keyword>